<evidence type="ECO:0000313" key="1">
    <source>
        <dbReference type="EMBL" id="EXF77012.1"/>
    </source>
</evidence>
<proteinExistence type="predicted"/>
<dbReference type="STRING" id="1445577.A0A010QAZ5"/>
<keyword evidence="2" id="KW-1185">Reference proteome</keyword>
<dbReference type="HOGENOM" id="CLU_739683_0_0_1"/>
<sequence>MDVRLGARDSASSSLAQHATETVESVASGVVPVQPLQASSFHSNVPIEAEAPLACCALSLYQYLHCGNFQKMAALANTGLKLSTRMLETHNAPAPAQFAESIRRAWWMSVWIQYIRAEEALVAATLMLAALLKGFNSETIASSFNRNIRTLDAVITHQLDQLNLRRVQQRDESAMIDNPESKLTICLHLTTRARLMSRSARIKLHRYRAFMDHPQILRKFESVPPSDSSIRLAQVIPGNSDISEKAALVFPFSSNHSHKVCLESATAIAEGLETLAGVGSYTTPAACSANLAGFTLMMISHFQASANAAGPVASAGCGVQHQCMAQLKVAINALNRFSNAFSFLKALKGQLVTAAVACDLYDATSTHYDTLQIS</sequence>
<gene>
    <name evidence="1" type="ORF">CFIO01_08714</name>
</gene>
<accession>A0A010QAZ5</accession>
<dbReference type="Proteomes" id="UP000020467">
    <property type="component" value="Unassembled WGS sequence"/>
</dbReference>
<dbReference type="OrthoDB" id="2123952at2759"/>
<comment type="caution">
    <text evidence="1">The sequence shown here is derived from an EMBL/GenBank/DDBJ whole genome shotgun (WGS) entry which is preliminary data.</text>
</comment>
<dbReference type="EMBL" id="JARH01000766">
    <property type="protein sequence ID" value="EXF77012.1"/>
    <property type="molecule type" value="Genomic_DNA"/>
</dbReference>
<reference evidence="1 2" key="1">
    <citation type="submission" date="2014-02" db="EMBL/GenBank/DDBJ databases">
        <title>The genome sequence of Colletotrichum fioriniae PJ7.</title>
        <authorList>
            <person name="Baroncelli R."/>
            <person name="Thon M.R."/>
        </authorList>
    </citation>
    <scope>NUCLEOTIDE SEQUENCE [LARGE SCALE GENOMIC DNA]</scope>
    <source>
        <strain evidence="1 2">PJ7</strain>
    </source>
</reference>
<dbReference type="PANTHER" id="PTHR47431:SF1">
    <property type="entry name" value="ZN(II)2CYS6 TRANSCRIPTION FACTOR (EUROFUNG)"/>
    <property type="match status" value="1"/>
</dbReference>
<dbReference type="AlphaFoldDB" id="A0A010QAZ5"/>
<protein>
    <recommendedName>
        <fullName evidence="3">Transcription factor domain-containing protein</fullName>
    </recommendedName>
</protein>
<dbReference type="PANTHER" id="PTHR47431">
    <property type="entry name" value="ZN(II)2CYS6 TRANSCRIPTION FACTOR (EUROFUNG)-RELATED"/>
    <property type="match status" value="1"/>
</dbReference>
<name>A0A010QAZ5_9PEZI</name>
<dbReference type="KEGG" id="cfj:CFIO01_08714"/>
<evidence type="ECO:0008006" key="3">
    <source>
        <dbReference type="Google" id="ProtNLM"/>
    </source>
</evidence>
<organism evidence="1 2">
    <name type="scientific">Colletotrichum fioriniae PJ7</name>
    <dbReference type="NCBI Taxonomy" id="1445577"/>
    <lineage>
        <taxon>Eukaryota</taxon>
        <taxon>Fungi</taxon>
        <taxon>Dikarya</taxon>
        <taxon>Ascomycota</taxon>
        <taxon>Pezizomycotina</taxon>
        <taxon>Sordariomycetes</taxon>
        <taxon>Hypocreomycetidae</taxon>
        <taxon>Glomerellales</taxon>
        <taxon>Glomerellaceae</taxon>
        <taxon>Colletotrichum</taxon>
        <taxon>Colletotrichum acutatum species complex</taxon>
    </lineage>
</organism>
<evidence type="ECO:0000313" key="2">
    <source>
        <dbReference type="Proteomes" id="UP000020467"/>
    </source>
</evidence>